<keyword evidence="2" id="KW-1185">Reference proteome</keyword>
<evidence type="ECO:0008006" key="3">
    <source>
        <dbReference type="Google" id="ProtNLM"/>
    </source>
</evidence>
<dbReference type="OrthoDB" id="880706at2759"/>
<sequence>MNPKLINIIPFLTLLLLGLTLCLITLPSYPKNLVLVKTDVVPNKIIPPTNLSHLVFGLLGSEKAWPKRRSYIESWWRPNSTRGYLFLDKPPGPDLLPWPNTSPPYRISDDLTRLLEKNKTRAQRMVHGIMEVLRELERNNPDDDFRWVVMGDDDSIFFVDNMVDVLRDYDHERYYYLGGNSENVLSDYLFSFNQAFGGGGIMLSRKMAKALAKDMERCLKRYVFLESADNTTRACIADIGVNLTPLKGNHQIDLHGDISGLLSAHPLSPLLSLHHLDKVDPIFPSMDRYRSTRHLMKAAHRGGQSRLLQQTICHHRPSDWTFSVSWGYSAQIYETVLPRSFLHTPLETFRPWAPGLGPPFYTFNTRLPTRDPCHAPHVFFFKSVKREDGLLVTTYSRARPRGLPPCSDRPADHVMRVRVFSPAHKRVEMDRCECCDVVRVDGVDAEIRLRECLTDEIIA</sequence>
<dbReference type="EMBL" id="BKCP01011625">
    <property type="protein sequence ID" value="GER55052.1"/>
    <property type="molecule type" value="Genomic_DNA"/>
</dbReference>
<evidence type="ECO:0000313" key="1">
    <source>
        <dbReference type="EMBL" id="GER55052.1"/>
    </source>
</evidence>
<dbReference type="AlphaFoldDB" id="A0A5A7RC30"/>
<proteinExistence type="predicted"/>
<accession>A0A5A7RC30</accession>
<dbReference type="Pfam" id="PF04646">
    <property type="entry name" value="DUF604"/>
    <property type="match status" value="1"/>
</dbReference>
<gene>
    <name evidence="1" type="ORF">STAS_32684</name>
</gene>
<dbReference type="Gene3D" id="3.90.550.50">
    <property type="match status" value="1"/>
</dbReference>
<evidence type="ECO:0000313" key="2">
    <source>
        <dbReference type="Proteomes" id="UP000325081"/>
    </source>
</evidence>
<organism evidence="1 2">
    <name type="scientific">Striga asiatica</name>
    <name type="common">Asiatic witchweed</name>
    <name type="synonym">Buchnera asiatica</name>
    <dbReference type="NCBI Taxonomy" id="4170"/>
    <lineage>
        <taxon>Eukaryota</taxon>
        <taxon>Viridiplantae</taxon>
        <taxon>Streptophyta</taxon>
        <taxon>Embryophyta</taxon>
        <taxon>Tracheophyta</taxon>
        <taxon>Spermatophyta</taxon>
        <taxon>Magnoliopsida</taxon>
        <taxon>eudicotyledons</taxon>
        <taxon>Gunneridae</taxon>
        <taxon>Pentapetalae</taxon>
        <taxon>asterids</taxon>
        <taxon>lamiids</taxon>
        <taxon>Lamiales</taxon>
        <taxon>Orobanchaceae</taxon>
        <taxon>Buchnereae</taxon>
        <taxon>Striga</taxon>
    </lineage>
</organism>
<dbReference type="FunFam" id="3.90.550.50:FF:000061">
    <property type="entry name" value="AT4g00300 protein"/>
    <property type="match status" value="1"/>
</dbReference>
<reference evidence="2" key="1">
    <citation type="journal article" date="2019" name="Curr. Biol.">
        <title>Genome Sequence of Striga asiatica Provides Insight into the Evolution of Plant Parasitism.</title>
        <authorList>
            <person name="Yoshida S."/>
            <person name="Kim S."/>
            <person name="Wafula E.K."/>
            <person name="Tanskanen J."/>
            <person name="Kim Y.M."/>
            <person name="Honaas L."/>
            <person name="Yang Z."/>
            <person name="Spallek T."/>
            <person name="Conn C.E."/>
            <person name="Ichihashi Y."/>
            <person name="Cheong K."/>
            <person name="Cui S."/>
            <person name="Der J.P."/>
            <person name="Gundlach H."/>
            <person name="Jiao Y."/>
            <person name="Hori C."/>
            <person name="Ishida J.K."/>
            <person name="Kasahara H."/>
            <person name="Kiba T."/>
            <person name="Kim M.S."/>
            <person name="Koo N."/>
            <person name="Laohavisit A."/>
            <person name="Lee Y.H."/>
            <person name="Lumba S."/>
            <person name="McCourt P."/>
            <person name="Mortimer J.C."/>
            <person name="Mutuku J.M."/>
            <person name="Nomura T."/>
            <person name="Sasaki-Sekimoto Y."/>
            <person name="Seto Y."/>
            <person name="Wang Y."/>
            <person name="Wakatake T."/>
            <person name="Sakakibara H."/>
            <person name="Demura T."/>
            <person name="Yamaguchi S."/>
            <person name="Yoneyama K."/>
            <person name="Manabe R.I."/>
            <person name="Nelson D.C."/>
            <person name="Schulman A.H."/>
            <person name="Timko M.P."/>
            <person name="dePamphilis C.W."/>
            <person name="Choi D."/>
            <person name="Shirasu K."/>
        </authorList>
    </citation>
    <scope>NUCLEOTIDE SEQUENCE [LARGE SCALE GENOMIC DNA]</scope>
    <source>
        <strain evidence="2">cv. UVA1</strain>
    </source>
</reference>
<protein>
    <recommendedName>
        <fullName evidence="3">Fringe-related family protein</fullName>
    </recommendedName>
</protein>
<dbReference type="PANTHER" id="PTHR10811">
    <property type="entry name" value="FRINGE-RELATED"/>
    <property type="match status" value="1"/>
</dbReference>
<name>A0A5A7RC30_STRAF</name>
<comment type="caution">
    <text evidence="1">The sequence shown here is derived from an EMBL/GenBank/DDBJ whole genome shotgun (WGS) entry which is preliminary data.</text>
</comment>
<dbReference type="Proteomes" id="UP000325081">
    <property type="component" value="Unassembled WGS sequence"/>
</dbReference>
<dbReference type="InterPro" id="IPR006740">
    <property type="entry name" value="DUF604"/>
</dbReference>